<dbReference type="AlphaFoldDB" id="A0A5K1JDH8"/>
<dbReference type="EMBL" id="CABWIH010000060">
    <property type="protein sequence ID" value="VWM02658.1"/>
    <property type="molecule type" value="Genomic_DNA"/>
</dbReference>
<evidence type="ECO:0000313" key="2">
    <source>
        <dbReference type="Proteomes" id="UP000330807"/>
    </source>
</evidence>
<sequence length="133" mass="15458">MKAKRTVYLVVDYGGEWEDKWDSPYMAFDNEHDAEVCAEKRCKRNRCDGKNGLETFWDEYSFSNVVPIEVLMDEPTEQACRNVYDESECGACANGFECSACGCRVEDEEHYHVSGTWNWCPQCGKRVWSMKHE</sequence>
<name>A0A5K1JDH8_9ACTN</name>
<dbReference type="Proteomes" id="UP000330807">
    <property type="component" value="Unassembled WGS sequence"/>
</dbReference>
<protein>
    <submittedName>
        <fullName evidence="1">Uncharacterized protein</fullName>
    </submittedName>
</protein>
<dbReference type="RefSeq" id="WP_197036852.1">
    <property type="nucleotide sequence ID" value="NZ_CABWIH010000060.1"/>
</dbReference>
<proteinExistence type="predicted"/>
<accession>A0A5K1JDH8</accession>
<gene>
    <name evidence="1" type="ORF">LMKDKBCB_02309</name>
</gene>
<organism evidence="1 2">
    <name type="scientific">Collinsella aerofaciens</name>
    <dbReference type="NCBI Taxonomy" id="74426"/>
    <lineage>
        <taxon>Bacteria</taxon>
        <taxon>Bacillati</taxon>
        <taxon>Actinomycetota</taxon>
        <taxon>Coriobacteriia</taxon>
        <taxon>Coriobacteriales</taxon>
        <taxon>Coriobacteriaceae</taxon>
        <taxon>Collinsella</taxon>
    </lineage>
</organism>
<evidence type="ECO:0000313" key="1">
    <source>
        <dbReference type="EMBL" id="VWM02658.1"/>
    </source>
</evidence>
<reference evidence="1 2" key="1">
    <citation type="submission" date="2019-10" db="EMBL/GenBank/DDBJ databases">
        <authorList>
            <person name="Wolf R A."/>
        </authorList>
    </citation>
    <scope>NUCLEOTIDE SEQUENCE [LARGE SCALE GENOMIC DNA]</scope>
    <source>
        <strain evidence="1">Collinsella_aerofaciens_AK_138A</strain>
    </source>
</reference>